<gene>
    <name evidence="2" type="ORF">EQU50_08120</name>
</gene>
<accession>A0A4Q7DG70</accession>
<reference evidence="2 3" key="1">
    <citation type="submission" date="2018-10" db="EMBL/GenBank/DDBJ databases">
        <title>An updated phylogeny of the Alphaproteobacteria reveals that the parasitic Rickettsiales and Holosporales have independent origins.</title>
        <authorList>
            <person name="Munoz-Gomez S.A."/>
            <person name="Hess S."/>
            <person name="Burger G."/>
            <person name="Lang B.F."/>
            <person name="Susko E."/>
            <person name="Slamovits C.H."/>
            <person name="Roger A.J."/>
        </authorList>
    </citation>
    <scope>NUCLEOTIDE SEQUENCE [LARGE SCALE GENOMIC DNA]</scope>
    <source>
        <strain evidence="2">HOLO01</strain>
    </source>
</reference>
<feature type="transmembrane region" description="Helical" evidence="1">
    <location>
        <begin position="600"/>
        <end position="620"/>
    </location>
</feature>
<comment type="caution">
    <text evidence="2">The sequence shown here is derived from an EMBL/GenBank/DDBJ whole genome shotgun (WGS) entry which is preliminary data.</text>
</comment>
<feature type="transmembrane region" description="Helical" evidence="1">
    <location>
        <begin position="242"/>
        <end position="260"/>
    </location>
</feature>
<feature type="transmembrane region" description="Helical" evidence="1">
    <location>
        <begin position="160"/>
        <end position="181"/>
    </location>
</feature>
<dbReference type="RefSeq" id="WP_130154622.1">
    <property type="nucleotide sequence ID" value="NZ_SCFB01000025.1"/>
</dbReference>
<feature type="transmembrane region" description="Helical" evidence="1">
    <location>
        <begin position="456"/>
        <end position="476"/>
    </location>
</feature>
<feature type="transmembrane region" description="Helical" evidence="1">
    <location>
        <begin position="201"/>
        <end position="222"/>
    </location>
</feature>
<sequence length="775" mass="88901">MTNKLPTFRLLNILVLLQTLAYVTIGSNKVRSFMCLILTGCYLFRLPLSEYVKIKNLFLVFVNKRLKLFDCSILKEMPLRSLWVPAWFGIASFLAAFILALGGLFKSFCPYRNYGLYIPVLLLWATHLSFLVNCCENPILSKAKNFLFETYRHHPQSTKLLILSSYLVSFLLALGLFFIAFKSKLYDLGWNGFGFYDKRNVYWSYQVITVVLLFILFFIYAFRNKTLITVARVAAAQQSSMLVKIFKPGLVLMIGLFLWGPPWNIFYLLNAPDTHEVVHLGSIQAIKQGKIPFTEAEIQYGPGSQLFHYLYMKFQTFDLLSFRESCFLLHGLFCLFFLACLFCYLTFFQAFTTLWMSLIGLSSITLFGFDSNGLPAGLWGWFNGFRYCGAVFLALSLGHVLFHPRLEKTHTFLVGVTFGFLCYMAQENVSCGLMTLGLCLIFSLSVKLLDLTKALILGSSFCLGFLCFWSPIIIYYNHLGQLTLFLERYFAVSSLVVQGFSNTPWSSGWSNSYFLGYILTPVLFIYVGISLLYRRPLHKKIEFSATEVKIIFVLMAAIALHQVSLFRADDSHFKATLLALPILLVLFGEHLYKQSYRKELIGFCFSIIFIYPINVNLSSISSVVHNCIKRYQPIKDTDQAIQLFFDRFGFSLSPTQQGCSYSNLSHKRHMEEMKELKALIGDRPTIVTPIAENMTSGIYFFADLTVGTSMTEFYHSLINTHDRVRFLKQVANNVYSCLIVENIESEEAKIFLKRFPCANIKKCFYQKPYYVLLAD</sequence>
<feature type="transmembrane region" description="Helical" evidence="1">
    <location>
        <begin position="545"/>
        <end position="565"/>
    </location>
</feature>
<feature type="transmembrane region" description="Helical" evidence="1">
    <location>
        <begin position="384"/>
        <end position="402"/>
    </location>
</feature>
<dbReference type="AlphaFoldDB" id="A0A4Q7DG70"/>
<evidence type="ECO:0000256" key="1">
    <source>
        <dbReference type="SAM" id="Phobius"/>
    </source>
</evidence>
<dbReference type="OrthoDB" id="9990355at2"/>
<keyword evidence="1" id="KW-0472">Membrane</keyword>
<dbReference type="EMBL" id="SCFB01000025">
    <property type="protein sequence ID" value="RZI45135.1"/>
    <property type="molecule type" value="Genomic_DNA"/>
</dbReference>
<feature type="transmembrane region" description="Helical" evidence="1">
    <location>
        <begin position="571"/>
        <end position="588"/>
    </location>
</feature>
<evidence type="ECO:0000313" key="2">
    <source>
        <dbReference type="EMBL" id="RZI45135.1"/>
    </source>
</evidence>
<name>A0A4Q7DG70_9PROT</name>
<feature type="transmembrane region" description="Helical" evidence="1">
    <location>
        <begin position="82"/>
        <end position="105"/>
    </location>
</feature>
<feature type="transmembrane region" description="Helical" evidence="1">
    <location>
        <begin position="327"/>
        <end position="347"/>
    </location>
</feature>
<evidence type="ECO:0000313" key="3">
    <source>
        <dbReference type="Proteomes" id="UP000293550"/>
    </source>
</evidence>
<keyword evidence="3" id="KW-1185">Reference proteome</keyword>
<keyword evidence="1" id="KW-0812">Transmembrane</keyword>
<feature type="transmembrane region" description="Helical" evidence="1">
    <location>
        <begin position="514"/>
        <end position="533"/>
    </location>
</feature>
<dbReference type="Proteomes" id="UP000293550">
    <property type="component" value="Unassembled WGS sequence"/>
</dbReference>
<proteinExistence type="predicted"/>
<protein>
    <submittedName>
        <fullName evidence="2">Uncharacterized protein</fullName>
    </submittedName>
</protein>
<feature type="transmembrane region" description="Helical" evidence="1">
    <location>
        <begin position="354"/>
        <end position="372"/>
    </location>
</feature>
<organism evidence="2 3">
    <name type="scientific">Candidatus Finniella inopinata</name>
    <dbReference type="NCBI Taxonomy" id="1696036"/>
    <lineage>
        <taxon>Bacteria</taxon>
        <taxon>Pseudomonadati</taxon>
        <taxon>Pseudomonadota</taxon>
        <taxon>Alphaproteobacteria</taxon>
        <taxon>Holosporales</taxon>
        <taxon>Candidatus Paracaedibacteraceae</taxon>
        <taxon>Candidatus Finniella</taxon>
    </lineage>
</organism>
<keyword evidence="1" id="KW-1133">Transmembrane helix</keyword>